<dbReference type="InterPro" id="IPR011010">
    <property type="entry name" value="DNA_brk_join_enz"/>
</dbReference>
<keyword evidence="6 11" id="KW-0159">Chromosome partition</keyword>
<dbReference type="PANTHER" id="PTHR30349">
    <property type="entry name" value="PHAGE INTEGRASE-RELATED"/>
    <property type="match status" value="1"/>
</dbReference>
<dbReference type="Pfam" id="PF02899">
    <property type="entry name" value="Phage_int_SAM_1"/>
    <property type="match status" value="1"/>
</dbReference>
<evidence type="ECO:0000313" key="14">
    <source>
        <dbReference type="EMBL" id="MBB4264540.1"/>
    </source>
</evidence>
<dbReference type="HAMAP" id="MF_01807">
    <property type="entry name" value="Recomb_XerD"/>
    <property type="match status" value="1"/>
</dbReference>
<comment type="subcellular location">
    <subcellularLocation>
        <location evidence="1 11">Cytoplasm</location>
    </subcellularLocation>
</comment>
<feature type="active site" evidence="11">
    <location>
        <position position="250"/>
    </location>
</feature>
<dbReference type="GO" id="GO:0051301">
    <property type="term" value="P:cell division"/>
    <property type="evidence" value="ECO:0007669"/>
    <property type="project" value="UniProtKB-KW"/>
</dbReference>
<evidence type="ECO:0000313" key="15">
    <source>
        <dbReference type="Proteomes" id="UP000554286"/>
    </source>
</evidence>
<dbReference type="Proteomes" id="UP000554286">
    <property type="component" value="Unassembled WGS sequence"/>
</dbReference>
<evidence type="ECO:0000256" key="10">
    <source>
        <dbReference type="ARBA" id="ARBA00023306"/>
    </source>
</evidence>
<dbReference type="NCBIfam" id="NF001399">
    <property type="entry name" value="PRK00283.1"/>
    <property type="match status" value="1"/>
</dbReference>
<dbReference type="GO" id="GO:0003677">
    <property type="term" value="F:DNA binding"/>
    <property type="evidence" value="ECO:0007669"/>
    <property type="project" value="UniProtKB-UniRule"/>
</dbReference>
<proteinExistence type="inferred from homology"/>
<dbReference type="InterPro" id="IPR050090">
    <property type="entry name" value="Tyrosine_recombinase_XerCD"/>
</dbReference>
<dbReference type="InterPro" id="IPR023009">
    <property type="entry name" value="Tyrosine_recombinase_XerC/XerD"/>
</dbReference>
<evidence type="ECO:0000256" key="6">
    <source>
        <dbReference type="ARBA" id="ARBA00022829"/>
    </source>
</evidence>
<keyword evidence="4 11" id="KW-0963">Cytoplasm</keyword>
<protein>
    <recommendedName>
        <fullName evidence="3 11">Tyrosine recombinase XerD</fullName>
    </recommendedName>
</protein>
<feature type="domain" description="Core-binding (CB)" evidence="13">
    <location>
        <begin position="1"/>
        <end position="86"/>
    </location>
</feature>
<dbReference type="Gene3D" id="1.10.443.10">
    <property type="entry name" value="Intergrase catalytic core"/>
    <property type="match status" value="1"/>
</dbReference>
<name>A0A7W6RA06_9PROT</name>
<feature type="active site" evidence="11">
    <location>
        <position position="148"/>
    </location>
</feature>
<dbReference type="Pfam" id="PF00589">
    <property type="entry name" value="Phage_integrase"/>
    <property type="match status" value="1"/>
</dbReference>
<dbReference type="GO" id="GO:0007059">
    <property type="term" value="P:chromosome segregation"/>
    <property type="evidence" value="ECO:0007669"/>
    <property type="project" value="UniProtKB-UniRule"/>
</dbReference>
<dbReference type="InterPro" id="IPR002104">
    <property type="entry name" value="Integrase_catalytic"/>
</dbReference>
<evidence type="ECO:0000259" key="12">
    <source>
        <dbReference type="PROSITE" id="PS51898"/>
    </source>
</evidence>
<dbReference type="RefSeq" id="WP_246422155.1">
    <property type="nucleotide sequence ID" value="NZ_JACIGK010000001.1"/>
</dbReference>
<feature type="domain" description="Tyr recombinase" evidence="12">
    <location>
        <begin position="107"/>
        <end position="298"/>
    </location>
</feature>
<dbReference type="PROSITE" id="PS51898">
    <property type="entry name" value="TYR_RECOMBINASE"/>
    <property type="match status" value="1"/>
</dbReference>
<dbReference type="InterPro" id="IPR013762">
    <property type="entry name" value="Integrase-like_cat_sf"/>
</dbReference>
<keyword evidence="15" id="KW-1185">Reference proteome</keyword>
<dbReference type="Gene3D" id="1.10.150.130">
    <property type="match status" value="1"/>
</dbReference>
<gene>
    <name evidence="11" type="primary">xerD</name>
    <name evidence="14" type="ORF">GGD89_000146</name>
</gene>
<comment type="similarity">
    <text evidence="2 11">Belongs to the 'phage' integrase family. XerD subfamily.</text>
</comment>
<sequence length="318" mass="34350">MSRHVESFLEMMAVDRGASAHTLDAYRRDLDALAVFLGRAPAAASLDTAGSEDLRAFLTHQTDQGMAPRTAARRRSALRQFYAFLAADGRRADNPADGLDPPRLGRPLPKTLEESEVERLLEAARAWEGPHGLRASALLELAYAAGLRVSELVALPLAAVARDPEVLLVRGKGDKERVVPIGEAARMAVRAYLPARETFLARAGSARRAGQRWLFPSRAAAGHLTRDGVTKMLAELAARAGLPPGRVSPHVLRHAFATHLLAHGADLRGVQAMLGHADISTTQIYTHVLDARLRALVRDHHPLAGRDPADGEPREPPA</sequence>
<dbReference type="CDD" id="cd00798">
    <property type="entry name" value="INT_XerDC_C"/>
    <property type="match status" value="1"/>
</dbReference>
<feature type="active site" evidence="11">
    <location>
        <position position="276"/>
    </location>
</feature>
<dbReference type="GO" id="GO:0009037">
    <property type="term" value="F:tyrosine-based site-specific recombinase activity"/>
    <property type="evidence" value="ECO:0007669"/>
    <property type="project" value="UniProtKB-UniRule"/>
</dbReference>
<evidence type="ECO:0000256" key="3">
    <source>
        <dbReference type="ARBA" id="ARBA00015810"/>
    </source>
</evidence>
<keyword evidence="7 11" id="KW-0229">DNA integration</keyword>
<dbReference type="AlphaFoldDB" id="A0A7W6RA06"/>
<dbReference type="GO" id="GO:0005737">
    <property type="term" value="C:cytoplasm"/>
    <property type="evidence" value="ECO:0007669"/>
    <property type="project" value="UniProtKB-SubCell"/>
</dbReference>
<keyword evidence="10 11" id="KW-0131">Cell cycle</keyword>
<comment type="function">
    <text evidence="11">Site-specific tyrosine recombinase, which acts by catalyzing the cutting and rejoining of the recombining DNA molecules. The XerC-XerD complex is essential to convert dimers of the bacterial chromosome into monomers to permit their segregation at cell division. It also contributes to the segregational stability of plasmids.</text>
</comment>
<evidence type="ECO:0000259" key="13">
    <source>
        <dbReference type="PROSITE" id="PS51900"/>
    </source>
</evidence>
<dbReference type="InterPro" id="IPR004107">
    <property type="entry name" value="Integrase_SAM-like_N"/>
</dbReference>
<evidence type="ECO:0000256" key="8">
    <source>
        <dbReference type="ARBA" id="ARBA00023125"/>
    </source>
</evidence>
<evidence type="ECO:0000256" key="9">
    <source>
        <dbReference type="ARBA" id="ARBA00023172"/>
    </source>
</evidence>
<feature type="active site" evidence="11">
    <location>
        <position position="253"/>
    </location>
</feature>
<evidence type="ECO:0000256" key="2">
    <source>
        <dbReference type="ARBA" id="ARBA00010450"/>
    </source>
</evidence>
<dbReference type="InterPro" id="IPR044068">
    <property type="entry name" value="CB"/>
</dbReference>
<accession>A0A7W6RA06</accession>
<evidence type="ECO:0000256" key="11">
    <source>
        <dbReference type="HAMAP-Rule" id="MF_01807"/>
    </source>
</evidence>
<dbReference type="PANTHER" id="PTHR30349:SF90">
    <property type="entry name" value="TYROSINE RECOMBINASE XERD"/>
    <property type="match status" value="1"/>
</dbReference>
<dbReference type="SUPFAM" id="SSF56349">
    <property type="entry name" value="DNA breaking-rejoining enzymes"/>
    <property type="match status" value="1"/>
</dbReference>
<evidence type="ECO:0000256" key="4">
    <source>
        <dbReference type="ARBA" id="ARBA00022490"/>
    </source>
</evidence>
<dbReference type="InterPro" id="IPR011932">
    <property type="entry name" value="Recomb_XerD"/>
</dbReference>
<dbReference type="GO" id="GO:0006313">
    <property type="term" value="P:DNA transposition"/>
    <property type="evidence" value="ECO:0007669"/>
    <property type="project" value="UniProtKB-UniRule"/>
</dbReference>
<keyword evidence="8 11" id="KW-0238">DNA-binding</keyword>
<evidence type="ECO:0000256" key="1">
    <source>
        <dbReference type="ARBA" id="ARBA00004496"/>
    </source>
</evidence>
<comment type="caution">
    <text evidence="14">The sequence shown here is derived from an EMBL/GenBank/DDBJ whole genome shotgun (WGS) entry which is preliminary data.</text>
</comment>
<keyword evidence="9 11" id="KW-0233">DNA recombination</keyword>
<dbReference type="HAMAP" id="MF_01808">
    <property type="entry name" value="Recomb_XerC_XerD"/>
    <property type="match status" value="1"/>
</dbReference>
<organism evidence="14 15">
    <name type="scientific">Roseospira visakhapatnamensis</name>
    <dbReference type="NCBI Taxonomy" id="390880"/>
    <lineage>
        <taxon>Bacteria</taxon>
        <taxon>Pseudomonadati</taxon>
        <taxon>Pseudomonadota</taxon>
        <taxon>Alphaproteobacteria</taxon>
        <taxon>Rhodospirillales</taxon>
        <taxon>Rhodospirillaceae</taxon>
        <taxon>Roseospira</taxon>
    </lineage>
</organism>
<keyword evidence="5 11" id="KW-0132">Cell division</keyword>
<evidence type="ECO:0000256" key="7">
    <source>
        <dbReference type="ARBA" id="ARBA00022908"/>
    </source>
</evidence>
<feature type="active site" evidence="11">
    <location>
        <position position="172"/>
    </location>
</feature>
<comment type="subunit">
    <text evidence="11">Forms a cyclic heterotetrameric complex composed of two molecules of XerC and two molecules of XerD.</text>
</comment>
<dbReference type="EMBL" id="JACIGK010000001">
    <property type="protein sequence ID" value="MBB4264540.1"/>
    <property type="molecule type" value="Genomic_DNA"/>
</dbReference>
<dbReference type="InterPro" id="IPR010998">
    <property type="entry name" value="Integrase_recombinase_N"/>
</dbReference>
<evidence type="ECO:0000256" key="5">
    <source>
        <dbReference type="ARBA" id="ARBA00022618"/>
    </source>
</evidence>
<reference evidence="14 15" key="1">
    <citation type="submission" date="2020-08" db="EMBL/GenBank/DDBJ databases">
        <title>Genome sequencing of Purple Non-Sulfur Bacteria from various extreme environments.</title>
        <authorList>
            <person name="Mayer M."/>
        </authorList>
    </citation>
    <scope>NUCLEOTIDE SEQUENCE [LARGE SCALE GENOMIC DNA]</scope>
    <source>
        <strain evidence="14 15">JA131</strain>
    </source>
</reference>
<dbReference type="PROSITE" id="PS51900">
    <property type="entry name" value="CB"/>
    <property type="match status" value="1"/>
</dbReference>
<feature type="active site" description="O-(3'-phospho-DNA)-tyrosine intermediate" evidence="11">
    <location>
        <position position="285"/>
    </location>
</feature>